<accession>A0A9D1M187</accession>
<name>A0A9D1M187_9FIRM</name>
<dbReference type="Pfam" id="PF14903">
    <property type="entry name" value="WG_beta_rep"/>
    <property type="match status" value="4"/>
</dbReference>
<feature type="transmembrane region" description="Helical" evidence="1">
    <location>
        <begin position="20"/>
        <end position="39"/>
    </location>
</feature>
<evidence type="ECO:0000313" key="3">
    <source>
        <dbReference type="Proteomes" id="UP000824093"/>
    </source>
</evidence>
<keyword evidence="1" id="KW-0812">Transmembrane</keyword>
<protein>
    <submittedName>
        <fullName evidence="2">WG repeat-containing protein</fullName>
    </submittedName>
</protein>
<dbReference type="PANTHER" id="PTHR37841:SF1">
    <property type="entry name" value="DUF3298 DOMAIN-CONTAINING PROTEIN"/>
    <property type="match status" value="1"/>
</dbReference>
<proteinExistence type="predicted"/>
<organism evidence="2 3">
    <name type="scientific">Candidatus Merdicola faecigallinarum</name>
    <dbReference type="NCBI Taxonomy" id="2840862"/>
    <lineage>
        <taxon>Bacteria</taxon>
        <taxon>Bacillati</taxon>
        <taxon>Bacillota</taxon>
        <taxon>Clostridia</taxon>
        <taxon>Candidatus Merdicola</taxon>
    </lineage>
</organism>
<evidence type="ECO:0000256" key="1">
    <source>
        <dbReference type="SAM" id="Phobius"/>
    </source>
</evidence>
<evidence type="ECO:0000313" key="2">
    <source>
        <dbReference type="EMBL" id="HIU51707.1"/>
    </source>
</evidence>
<keyword evidence="1" id="KW-1133">Transmembrane helix</keyword>
<reference evidence="2" key="1">
    <citation type="submission" date="2020-10" db="EMBL/GenBank/DDBJ databases">
        <authorList>
            <person name="Gilroy R."/>
        </authorList>
    </citation>
    <scope>NUCLEOTIDE SEQUENCE</scope>
    <source>
        <strain evidence="2">CHK195-15760</strain>
    </source>
</reference>
<dbReference type="EMBL" id="DVNH01000025">
    <property type="protein sequence ID" value="HIU51707.1"/>
    <property type="molecule type" value="Genomic_DNA"/>
</dbReference>
<dbReference type="InterPro" id="IPR032774">
    <property type="entry name" value="WG_beta_rep"/>
</dbReference>
<comment type="caution">
    <text evidence="2">The sequence shown here is derived from an EMBL/GenBank/DDBJ whole genome shotgun (WGS) entry which is preliminary data.</text>
</comment>
<sequence>MKNQNKKERINKTFIKKIVIILLSIAIVVGAAFGIFKWMDYAKKNYELETITEFDYYTLVKEGKTGVIDKQGNVIIEPEYNAIKIPNPQKPVFICIYNYNENSGSYQTKVLNEKKEEIFTDYEEVNVISLKEIVSEVPYEKSVLKYKKDGKYGLIDFEGKVITKPIYEEIDNMPYKEGELKVKKDEKYGVINMKGATLVECKYDSIESDNYYSKENQYKLGGYIVGIKTEEGYRYGYINAQGKQILKNEYNKVYRMNEIEDDQNIYLVAEENGQAGLYKNGRMILNHQYQGIDYDDLNGVLILEKNRKYGVSTLEGKQILTIEFDNATVEGNYIYVEKDNQSFVYDINGNKQDTPKYKNILATGNENYHITIDNNDRYGVVNKNGDVIITNKYYYVEYLFDQYFIAGGENGKSGVINDKNEVIVDIDFDVIQKLDNCDMIQTIKSEENILELYDKTMAKVVEMQNGKIQINDQYIKVYSDTETKYFDLEGREKENTEIFPNNTLYAKQENGKWGFVDKDGNVKVNYQYDKVTEINEYGFAGIRIGNEWGVIDANGNIIVEPVYQFEDQVSEPEFIGKYYKITSVDGEAYYSEDVN</sequence>
<dbReference type="PANTHER" id="PTHR37841">
    <property type="entry name" value="GLR2918 PROTEIN"/>
    <property type="match status" value="1"/>
</dbReference>
<dbReference type="AlphaFoldDB" id="A0A9D1M187"/>
<reference evidence="2" key="2">
    <citation type="journal article" date="2021" name="PeerJ">
        <title>Extensive microbial diversity within the chicken gut microbiome revealed by metagenomics and culture.</title>
        <authorList>
            <person name="Gilroy R."/>
            <person name="Ravi A."/>
            <person name="Getino M."/>
            <person name="Pursley I."/>
            <person name="Horton D.L."/>
            <person name="Alikhan N.F."/>
            <person name="Baker D."/>
            <person name="Gharbi K."/>
            <person name="Hall N."/>
            <person name="Watson M."/>
            <person name="Adriaenssens E.M."/>
            <person name="Foster-Nyarko E."/>
            <person name="Jarju S."/>
            <person name="Secka A."/>
            <person name="Antonio M."/>
            <person name="Oren A."/>
            <person name="Chaudhuri R.R."/>
            <person name="La Ragione R."/>
            <person name="Hildebrand F."/>
            <person name="Pallen M.J."/>
        </authorList>
    </citation>
    <scope>NUCLEOTIDE SEQUENCE</scope>
    <source>
        <strain evidence="2">CHK195-15760</strain>
    </source>
</reference>
<keyword evidence="1" id="KW-0472">Membrane</keyword>
<dbReference type="Proteomes" id="UP000824093">
    <property type="component" value="Unassembled WGS sequence"/>
</dbReference>
<gene>
    <name evidence="2" type="ORF">IAB70_03685</name>
</gene>